<protein>
    <submittedName>
        <fullName evidence="1">Uncharacterized protein</fullName>
    </submittedName>
</protein>
<gene>
    <name evidence="1" type="ORF">PSON_ATCC_30995.1.T0370342</name>
</gene>
<comment type="caution">
    <text evidence="1">The sequence shown here is derived from an EMBL/GenBank/DDBJ whole genome shotgun (WGS) entry which is preliminary data.</text>
</comment>
<dbReference type="OrthoDB" id="10452449at2759"/>
<accession>A0A8S1MP24</accession>
<organism evidence="1 2">
    <name type="scientific">Paramecium sonneborni</name>
    <dbReference type="NCBI Taxonomy" id="65129"/>
    <lineage>
        <taxon>Eukaryota</taxon>
        <taxon>Sar</taxon>
        <taxon>Alveolata</taxon>
        <taxon>Ciliophora</taxon>
        <taxon>Intramacronucleata</taxon>
        <taxon>Oligohymenophorea</taxon>
        <taxon>Peniculida</taxon>
        <taxon>Parameciidae</taxon>
        <taxon>Paramecium</taxon>
    </lineage>
</organism>
<reference evidence="1" key="1">
    <citation type="submission" date="2021-01" db="EMBL/GenBank/DDBJ databases">
        <authorList>
            <consortium name="Genoscope - CEA"/>
            <person name="William W."/>
        </authorList>
    </citation>
    <scope>NUCLEOTIDE SEQUENCE</scope>
</reference>
<dbReference type="PANTHER" id="PTHR33706:SF1">
    <property type="entry name" value="TPR REPEAT PROTEIN"/>
    <property type="match status" value="1"/>
</dbReference>
<dbReference type="AlphaFoldDB" id="A0A8S1MP24"/>
<dbReference type="Proteomes" id="UP000692954">
    <property type="component" value="Unassembled WGS sequence"/>
</dbReference>
<dbReference type="PANTHER" id="PTHR33706">
    <property type="entry name" value="MORN VARIANT REPEAT PROTEIN"/>
    <property type="match status" value="1"/>
</dbReference>
<sequence>MNKIINCPKSLQQSDEKDDLWFKKLTVKSQDATHTIWECEFSNWVQNEAKFVKLKITIILSEDKEIKYIQNGEIIRIDYVPNLFAKPQFFNNLEQLKNLQWQGNYTINRKKISKWTAYWNGEKIKKVGGYYCESGLKQGLWKELSKNYWSKAQIFEIGEYFNDQRRGFWKYSFQNTIIGGGYYNQESLKHGQWVELSDAFREFSEVTYEGEYNNGNKVGVWNIFWQYYEQKLQLGYGIYGQNNSGCAVKIGMWIELCDEFWKNSQIFHIGKYINGLKVGKWDIIEQWNNNSTQIGGGFYEYDENYGNFKSGKWIEICEGFYRSYIYSKQITYNGEYKKGKKVGVWDILWRKSSEESFIKIGGGSYGDDEMEGNLKFGSWIELSDKFNMWNQIIYNGQYKNNQKIGKWEVQWRKQHDKQFEVIGGGLYVDVEGNGTQKNGNWIEVNDNFEINNQTTHQGEYKNGKKIGSWVILYREHDAKPFEQIGGGQFAINEKQEDVKIGRWIELCNYFGTGFKSSQVIFIGDYQNDKKVGRWDFCWRKENSKPFEKIGGGVYDIDEQLGISIKVGSWIELSDTYGIQSGQDQVIFNGQYLNGKKVGIWNMMNRDYQQAEIRFQQIKEINYNHFNK</sequence>
<proteinExistence type="predicted"/>
<name>A0A8S1MP24_9CILI</name>
<dbReference type="EMBL" id="CAJJDN010000037">
    <property type="protein sequence ID" value="CAD8078505.1"/>
    <property type="molecule type" value="Genomic_DNA"/>
</dbReference>
<evidence type="ECO:0000313" key="2">
    <source>
        <dbReference type="Proteomes" id="UP000692954"/>
    </source>
</evidence>
<keyword evidence="2" id="KW-1185">Reference proteome</keyword>
<evidence type="ECO:0000313" key="1">
    <source>
        <dbReference type="EMBL" id="CAD8078505.1"/>
    </source>
</evidence>